<sequence length="154" mass="17566">MTTIAFSGNGDSPFEKLIGHNPEILQNWNNLEETFLKKTSLDSYLLEQIRRTLAFGNGCEYCMAKGGRPDFSTSELKISIAASFADIFCKDHRSIFKEHFNILREFFSDKEISELCTYISFINASQKLGKIFNLTEDYQPNAVVKMDELGDLKL</sequence>
<evidence type="ECO:0000313" key="3">
    <source>
        <dbReference type="Proteomes" id="UP000199426"/>
    </source>
</evidence>
<dbReference type="Proteomes" id="UP000251670">
    <property type="component" value="Unassembled WGS sequence"/>
</dbReference>
<reference evidence="2 4" key="2">
    <citation type="submission" date="2018-06" db="EMBL/GenBank/DDBJ databases">
        <authorList>
            <consortium name="Pathogen Informatics"/>
            <person name="Doyle S."/>
        </authorList>
    </citation>
    <scope>NUCLEOTIDE SEQUENCE [LARGE SCALE GENOMIC DNA]</scope>
    <source>
        <strain evidence="2 4">NCTC13492</strain>
    </source>
</reference>
<dbReference type="SUPFAM" id="SSF69118">
    <property type="entry name" value="AhpD-like"/>
    <property type="match status" value="1"/>
</dbReference>
<evidence type="ECO:0000313" key="4">
    <source>
        <dbReference type="Proteomes" id="UP000251670"/>
    </source>
</evidence>
<dbReference type="Gene3D" id="1.20.1290.10">
    <property type="entry name" value="AhpD-like"/>
    <property type="match status" value="1"/>
</dbReference>
<name>A0A2X2VGJ0_CHRJE</name>
<gene>
    <name evidence="2" type="ORF">NCTC13492_01107</name>
    <name evidence="1" type="ORF">SAMN05421542_2117</name>
</gene>
<dbReference type="RefSeq" id="WP_089736185.1">
    <property type="nucleotide sequence ID" value="NZ_FNEG01000003.1"/>
</dbReference>
<dbReference type="EMBL" id="UAWB01000002">
    <property type="protein sequence ID" value="SQB27524.1"/>
    <property type="molecule type" value="Genomic_DNA"/>
</dbReference>
<evidence type="ECO:0000313" key="2">
    <source>
        <dbReference type="EMBL" id="SQB27524.1"/>
    </source>
</evidence>
<proteinExistence type="predicted"/>
<reference evidence="1 3" key="1">
    <citation type="submission" date="2016-10" db="EMBL/GenBank/DDBJ databases">
        <authorList>
            <person name="Varghese N."/>
            <person name="Submissions S."/>
        </authorList>
    </citation>
    <scope>NUCLEOTIDE SEQUENCE [LARGE SCALE GENOMIC DNA]</scope>
    <source>
        <strain evidence="1 3">DSM 19299</strain>
    </source>
</reference>
<dbReference type="OrthoDB" id="1257571at2"/>
<dbReference type="InterPro" id="IPR029032">
    <property type="entry name" value="AhpD-like"/>
</dbReference>
<evidence type="ECO:0000313" key="1">
    <source>
        <dbReference type="EMBL" id="SDI88092.1"/>
    </source>
</evidence>
<keyword evidence="3" id="KW-1185">Reference proteome</keyword>
<protein>
    <submittedName>
        <fullName evidence="1">Alkylhydroperoxidase family enzyme, contains CxxC motif</fullName>
    </submittedName>
</protein>
<dbReference type="STRING" id="445960.SAMN05421542_2117"/>
<dbReference type="AlphaFoldDB" id="A0A2X2VGJ0"/>
<dbReference type="EMBL" id="FNEG01000003">
    <property type="protein sequence ID" value="SDI88092.1"/>
    <property type="molecule type" value="Genomic_DNA"/>
</dbReference>
<dbReference type="Proteomes" id="UP000199426">
    <property type="component" value="Unassembled WGS sequence"/>
</dbReference>
<accession>A0A2X2VGJ0</accession>
<organism evidence="2 4">
    <name type="scientific">Chryseobacterium jejuense</name>
    <dbReference type="NCBI Taxonomy" id="445960"/>
    <lineage>
        <taxon>Bacteria</taxon>
        <taxon>Pseudomonadati</taxon>
        <taxon>Bacteroidota</taxon>
        <taxon>Flavobacteriia</taxon>
        <taxon>Flavobacteriales</taxon>
        <taxon>Weeksellaceae</taxon>
        <taxon>Chryseobacterium group</taxon>
        <taxon>Chryseobacterium</taxon>
    </lineage>
</organism>